<keyword evidence="3" id="KW-1185">Reference proteome</keyword>
<dbReference type="eggNOG" id="ENOG502T8S9">
    <property type="taxonomic scope" value="Eukaryota"/>
</dbReference>
<dbReference type="PANTHER" id="PTHR31649:SF10">
    <property type="entry name" value="IP19903P-RELATED"/>
    <property type="match status" value="1"/>
</dbReference>
<evidence type="ECO:0000313" key="3">
    <source>
        <dbReference type="Proteomes" id="UP000007801"/>
    </source>
</evidence>
<dbReference type="Proteomes" id="UP000007801">
    <property type="component" value="Unassembled WGS sequence"/>
</dbReference>
<proteinExistence type="predicted"/>
<dbReference type="PhylomeDB" id="B3M3U5"/>
<dbReference type="EMBL" id="CH902618">
    <property type="protein sequence ID" value="EDV39279.1"/>
    <property type="molecule type" value="Genomic_DNA"/>
</dbReference>
<reference evidence="2 3" key="1">
    <citation type="journal article" date="2007" name="Nature">
        <title>Evolution of genes and genomes on the Drosophila phylogeny.</title>
        <authorList>
            <consortium name="Drosophila 12 Genomes Consortium"/>
            <person name="Clark A.G."/>
            <person name="Eisen M.B."/>
            <person name="Smith D.R."/>
            <person name="Bergman C.M."/>
            <person name="Oliver B."/>
            <person name="Markow T.A."/>
            <person name="Kaufman T.C."/>
            <person name="Kellis M."/>
            <person name="Gelbart W."/>
            <person name="Iyer V.N."/>
            <person name="Pollard D.A."/>
            <person name="Sackton T.B."/>
            <person name="Larracuente A.M."/>
            <person name="Singh N.D."/>
            <person name="Abad J.P."/>
            <person name="Abt D.N."/>
            <person name="Adryan B."/>
            <person name="Aguade M."/>
            <person name="Akashi H."/>
            <person name="Anderson W.W."/>
            <person name="Aquadro C.F."/>
            <person name="Ardell D.H."/>
            <person name="Arguello R."/>
            <person name="Artieri C.G."/>
            <person name="Barbash D.A."/>
            <person name="Barker D."/>
            <person name="Barsanti P."/>
            <person name="Batterham P."/>
            <person name="Batzoglou S."/>
            <person name="Begun D."/>
            <person name="Bhutkar A."/>
            <person name="Blanco E."/>
            <person name="Bosak S.A."/>
            <person name="Bradley R.K."/>
            <person name="Brand A.D."/>
            <person name="Brent M.R."/>
            <person name="Brooks A.N."/>
            <person name="Brown R.H."/>
            <person name="Butlin R.K."/>
            <person name="Caggese C."/>
            <person name="Calvi B.R."/>
            <person name="Bernardo de Carvalho A."/>
            <person name="Caspi A."/>
            <person name="Castrezana S."/>
            <person name="Celniker S.E."/>
            <person name="Chang J.L."/>
            <person name="Chapple C."/>
            <person name="Chatterji S."/>
            <person name="Chinwalla A."/>
            <person name="Civetta A."/>
            <person name="Clifton S.W."/>
            <person name="Comeron J.M."/>
            <person name="Costello J.C."/>
            <person name="Coyne J.A."/>
            <person name="Daub J."/>
            <person name="David R.G."/>
            <person name="Delcher A.L."/>
            <person name="Delehaunty K."/>
            <person name="Do C.B."/>
            <person name="Ebling H."/>
            <person name="Edwards K."/>
            <person name="Eickbush T."/>
            <person name="Evans J.D."/>
            <person name="Filipski A."/>
            <person name="Findeiss S."/>
            <person name="Freyhult E."/>
            <person name="Fulton L."/>
            <person name="Fulton R."/>
            <person name="Garcia A.C."/>
            <person name="Gardiner A."/>
            <person name="Garfield D.A."/>
            <person name="Garvin B.E."/>
            <person name="Gibson G."/>
            <person name="Gilbert D."/>
            <person name="Gnerre S."/>
            <person name="Godfrey J."/>
            <person name="Good R."/>
            <person name="Gotea V."/>
            <person name="Gravely B."/>
            <person name="Greenberg A.J."/>
            <person name="Griffiths-Jones S."/>
            <person name="Gross S."/>
            <person name="Guigo R."/>
            <person name="Gustafson E.A."/>
            <person name="Haerty W."/>
            <person name="Hahn M.W."/>
            <person name="Halligan D.L."/>
            <person name="Halpern A.L."/>
            <person name="Halter G.M."/>
            <person name="Han M.V."/>
            <person name="Heger A."/>
            <person name="Hillier L."/>
            <person name="Hinrichs A.S."/>
            <person name="Holmes I."/>
            <person name="Hoskins R.A."/>
            <person name="Hubisz M.J."/>
            <person name="Hultmark D."/>
            <person name="Huntley M.A."/>
            <person name="Jaffe D.B."/>
            <person name="Jagadeeshan S."/>
            <person name="Jeck W.R."/>
            <person name="Johnson J."/>
            <person name="Jones C.D."/>
            <person name="Jordan W.C."/>
            <person name="Karpen G.H."/>
            <person name="Kataoka E."/>
            <person name="Keightley P.D."/>
            <person name="Kheradpour P."/>
            <person name="Kirkness E.F."/>
            <person name="Koerich L.B."/>
            <person name="Kristiansen K."/>
            <person name="Kudrna D."/>
            <person name="Kulathinal R.J."/>
            <person name="Kumar S."/>
            <person name="Kwok R."/>
            <person name="Lander E."/>
            <person name="Langley C.H."/>
            <person name="Lapoint R."/>
            <person name="Lazzaro B.P."/>
            <person name="Lee S.J."/>
            <person name="Levesque L."/>
            <person name="Li R."/>
            <person name="Lin C.F."/>
            <person name="Lin M.F."/>
            <person name="Lindblad-Toh K."/>
            <person name="Llopart A."/>
            <person name="Long M."/>
            <person name="Low L."/>
            <person name="Lozovsky E."/>
            <person name="Lu J."/>
            <person name="Luo M."/>
            <person name="Machado C.A."/>
            <person name="Makalowski W."/>
            <person name="Marzo M."/>
            <person name="Matsuda M."/>
            <person name="Matzkin L."/>
            <person name="McAllister B."/>
            <person name="McBride C.S."/>
            <person name="McKernan B."/>
            <person name="McKernan K."/>
            <person name="Mendez-Lago M."/>
            <person name="Minx P."/>
            <person name="Mollenhauer M.U."/>
            <person name="Montooth K."/>
            <person name="Mount S.M."/>
            <person name="Mu X."/>
            <person name="Myers E."/>
            <person name="Negre B."/>
            <person name="Newfeld S."/>
            <person name="Nielsen R."/>
            <person name="Noor M.A."/>
            <person name="O'Grady P."/>
            <person name="Pachter L."/>
            <person name="Papaceit M."/>
            <person name="Parisi M.J."/>
            <person name="Parisi M."/>
            <person name="Parts L."/>
            <person name="Pedersen J.S."/>
            <person name="Pesole G."/>
            <person name="Phillippy A.M."/>
            <person name="Ponting C.P."/>
            <person name="Pop M."/>
            <person name="Porcelli D."/>
            <person name="Powell J.R."/>
            <person name="Prohaska S."/>
            <person name="Pruitt K."/>
            <person name="Puig M."/>
            <person name="Quesneville H."/>
            <person name="Ram K.R."/>
            <person name="Rand D."/>
            <person name="Rasmussen M.D."/>
            <person name="Reed L.K."/>
            <person name="Reenan R."/>
            <person name="Reily A."/>
            <person name="Remington K.A."/>
            <person name="Rieger T.T."/>
            <person name="Ritchie M.G."/>
            <person name="Robin C."/>
            <person name="Rogers Y.H."/>
            <person name="Rohde C."/>
            <person name="Rozas J."/>
            <person name="Rubenfield M.J."/>
            <person name="Ruiz A."/>
            <person name="Russo S."/>
            <person name="Salzberg S.L."/>
            <person name="Sanchez-Gracia A."/>
            <person name="Saranga D.J."/>
            <person name="Sato H."/>
            <person name="Schaeffer S.W."/>
            <person name="Schatz M.C."/>
            <person name="Schlenke T."/>
            <person name="Schwartz R."/>
            <person name="Segarra C."/>
            <person name="Singh R.S."/>
            <person name="Sirot L."/>
            <person name="Sirota M."/>
            <person name="Sisneros N.B."/>
            <person name="Smith C.D."/>
            <person name="Smith T.F."/>
            <person name="Spieth J."/>
            <person name="Stage D.E."/>
            <person name="Stark A."/>
            <person name="Stephan W."/>
            <person name="Strausberg R.L."/>
            <person name="Strempel S."/>
            <person name="Sturgill D."/>
            <person name="Sutton G."/>
            <person name="Sutton G.G."/>
            <person name="Tao W."/>
            <person name="Teichmann S."/>
            <person name="Tobari Y.N."/>
            <person name="Tomimura Y."/>
            <person name="Tsolas J.M."/>
            <person name="Valente V.L."/>
            <person name="Venter E."/>
            <person name="Venter J.C."/>
            <person name="Vicario S."/>
            <person name="Vieira F.G."/>
            <person name="Vilella A.J."/>
            <person name="Villasante A."/>
            <person name="Walenz B."/>
            <person name="Wang J."/>
            <person name="Wasserman M."/>
            <person name="Watts T."/>
            <person name="Wilson D."/>
            <person name="Wilson R.K."/>
            <person name="Wing R.A."/>
            <person name="Wolfner M.F."/>
            <person name="Wong A."/>
            <person name="Wong G.K."/>
            <person name="Wu C.I."/>
            <person name="Wu G."/>
            <person name="Yamamoto D."/>
            <person name="Yang H.P."/>
            <person name="Yang S.P."/>
            <person name="Yorke J.A."/>
            <person name="Yoshida K."/>
            <person name="Zdobnov E."/>
            <person name="Zhang P."/>
            <person name="Zhang Y."/>
            <person name="Zimin A.V."/>
            <person name="Baldwin J."/>
            <person name="Abdouelleil A."/>
            <person name="Abdulkadir J."/>
            <person name="Abebe A."/>
            <person name="Abera B."/>
            <person name="Abreu J."/>
            <person name="Acer S.C."/>
            <person name="Aftuck L."/>
            <person name="Alexander A."/>
            <person name="An P."/>
            <person name="Anderson E."/>
            <person name="Anderson S."/>
            <person name="Arachi H."/>
            <person name="Azer M."/>
            <person name="Bachantsang P."/>
            <person name="Barry A."/>
            <person name="Bayul T."/>
            <person name="Berlin A."/>
            <person name="Bessette D."/>
            <person name="Bloom T."/>
            <person name="Blye J."/>
            <person name="Boguslavskiy L."/>
            <person name="Bonnet C."/>
            <person name="Boukhgalter B."/>
            <person name="Bourzgui I."/>
            <person name="Brown A."/>
            <person name="Cahill P."/>
            <person name="Channer S."/>
            <person name="Cheshatsang Y."/>
            <person name="Chuda L."/>
            <person name="Citroen M."/>
            <person name="Collymore A."/>
            <person name="Cooke P."/>
            <person name="Costello M."/>
            <person name="D'Aco K."/>
            <person name="Daza R."/>
            <person name="De Haan G."/>
            <person name="DeGray S."/>
            <person name="DeMaso C."/>
            <person name="Dhargay N."/>
            <person name="Dooley K."/>
            <person name="Dooley E."/>
            <person name="Doricent M."/>
            <person name="Dorje P."/>
            <person name="Dorjee K."/>
            <person name="Dupes A."/>
            <person name="Elong R."/>
            <person name="Falk J."/>
            <person name="Farina A."/>
            <person name="Faro S."/>
            <person name="Ferguson D."/>
            <person name="Fisher S."/>
            <person name="Foley C.D."/>
            <person name="Franke A."/>
            <person name="Friedrich D."/>
            <person name="Gadbois L."/>
            <person name="Gearin G."/>
            <person name="Gearin C.R."/>
            <person name="Giannoukos G."/>
            <person name="Goode T."/>
            <person name="Graham J."/>
            <person name="Grandbois E."/>
            <person name="Grewal S."/>
            <person name="Gyaltsen K."/>
            <person name="Hafez N."/>
            <person name="Hagos B."/>
            <person name="Hall J."/>
            <person name="Henson C."/>
            <person name="Hollinger A."/>
            <person name="Honan T."/>
            <person name="Huard M.D."/>
            <person name="Hughes L."/>
            <person name="Hurhula B."/>
            <person name="Husby M.E."/>
            <person name="Kamat A."/>
            <person name="Kanga B."/>
            <person name="Kashin S."/>
            <person name="Khazanovich D."/>
            <person name="Kisner P."/>
            <person name="Lance K."/>
            <person name="Lara M."/>
            <person name="Lee W."/>
            <person name="Lennon N."/>
            <person name="Letendre F."/>
            <person name="LeVine R."/>
            <person name="Lipovsky A."/>
            <person name="Liu X."/>
            <person name="Liu J."/>
            <person name="Liu S."/>
            <person name="Lokyitsang T."/>
            <person name="Lokyitsang Y."/>
            <person name="Lubonja R."/>
            <person name="Lui A."/>
            <person name="MacDonald P."/>
            <person name="Magnisalis V."/>
            <person name="Maru K."/>
            <person name="Matthews C."/>
            <person name="McCusker W."/>
            <person name="McDonough S."/>
            <person name="Mehta T."/>
            <person name="Meldrim J."/>
            <person name="Meneus L."/>
            <person name="Mihai O."/>
            <person name="Mihalev A."/>
            <person name="Mihova T."/>
            <person name="Mittelman R."/>
            <person name="Mlenga V."/>
            <person name="Montmayeur A."/>
            <person name="Mulrain L."/>
            <person name="Navidi A."/>
            <person name="Naylor J."/>
            <person name="Negash T."/>
            <person name="Nguyen T."/>
            <person name="Nguyen N."/>
            <person name="Nicol R."/>
            <person name="Norbu C."/>
            <person name="Norbu N."/>
            <person name="Novod N."/>
            <person name="O'Neill B."/>
            <person name="Osman S."/>
            <person name="Markiewicz E."/>
            <person name="Oyono O.L."/>
            <person name="Patti C."/>
            <person name="Phunkhang P."/>
            <person name="Pierre F."/>
            <person name="Priest M."/>
            <person name="Raghuraman S."/>
            <person name="Rege F."/>
            <person name="Reyes R."/>
            <person name="Rise C."/>
            <person name="Rogov P."/>
            <person name="Ross K."/>
            <person name="Ryan E."/>
            <person name="Settipalli S."/>
            <person name="Shea T."/>
            <person name="Sherpa N."/>
            <person name="Shi L."/>
            <person name="Shih D."/>
            <person name="Sparrow T."/>
            <person name="Spaulding J."/>
            <person name="Stalker J."/>
            <person name="Stange-Thomann N."/>
            <person name="Stavropoulos S."/>
            <person name="Stone C."/>
            <person name="Strader C."/>
            <person name="Tesfaye S."/>
            <person name="Thomson T."/>
            <person name="Thoulutsang Y."/>
            <person name="Thoulutsang D."/>
            <person name="Topham K."/>
            <person name="Topping I."/>
            <person name="Tsamla T."/>
            <person name="Vassiliev H."/>
            <person name="Vo A."/>
            <person name="Wangchuk T."/>
            <person name="Wangdi T."/>
            <person name="Weiand M."/>
            <person name="Wilkinson J."/>
            <person name="Wilson A."/>
            <person name="Yadav S."/>
            <person name="Young G."/>
            <person name="Yu Q."/>
            <person name="Zembek L."/>
            <person name="Zhong D."/>
            <person name="Zimmer A."/>
            <person name="Zwirko Z."/>
            <person name="Jaffe D.B."/>
            <person name="Alvarez P."/>
            <person name="Brockman W."/>
            <person name="Butler J."/>
            <person name="Chin C."/>
            <person name="Gnerre S."/>
            <person name="Grabherr M."/>
            <person name="Kleber M."/>
            <person name="Mauceli E."/>
            <person name="MacCallum I."/>
        </authorList>
    </citation>
    <scope>NUCLEOTIDE SEQUENCE [LARGE SCALE GENOMIC DNA]</scope>
    <source>
        <strain evidence="3">Tucson 14024-0371.13</strain>
    </source>
</reference>
<feature type="chain" id="PRO_5002790002" evidence="1">
    <location>
        <begin position="18"/>
        <end position="179"/>
    </location>
</feature>
<dbReference type="OMA" id="TTHWNER"/>
<protein>
    <submittedName>
        <fullName evidence="2">Uncharacterized protein</fullName>
    </submittedName>
</protein>
<name>B3M3U5_DROAN</name>
<feature type="signal peptide" evidence="1">
    <location>
        <begin position="1"/>
        <end position="17"/>
    </location>
</feature>
<organism evidence="2 3">
    <name type="scientific">Drosophila ananassae</name>
    <name type="common">Fruit fly</name>
    <dbReference type="NCBI Taxonomy" id="7217"/>
    <lineage>
        <taxon>Eukaryota</taxon>
        <taxon>Metazoa</taxon>
        <taxon>Ecdysozoa</taxon>
        <taxon>Arthropoda</taxon>
        <taxon>Hexapoda</taxon>
        <taxon>Insecta</taxon>
        <taxon>Pterygota</taxon>
        <taxon>Neoptera</taxon>
        <taxon>Endopterygota</taxon>
        <taxon>Diptera</taxon>
        <taxon>Brachycera</taxon>
        <taxon>Muscomorpha</taxon>
        <taxon>Ephydroidea</taxon>
        <taxon>Drosophilidae</taxon>
        <taxon>Drosophila</taxon>
        <taxon>Sophophora</taxon>
    </lineage>
</organism>
<dbReference type="OrthoDB" id="2142040at2759"/>
<evidence type="ECO:0000313" key="2">
    <source>
        <dbReference type="EMBL" id="EDV39279.1"/>
    </source>
</evidence>
<dbReference type="Pfam" id="PF11901">
    <property type="entry name" value="DM9"/>
    <property type="match status" value="1"/>
</dbReference>
<dbReference type="InParanoid" id="B3M3U5"/>
<dbReference type="STRING" id="7217.B3M3U5"/>
<keyword evidence="1" id="KW-0732">Signal</keyword>
<dbReference type="GeneID" id="6507854"/>
<dbReference type="HOGENOM" id="CLU_112596_0_0_1"/>
<evidence type="ECO:0000256" key="1">
    <source>
        <dbReference type="SAM" id="SignalP"/>
    </source>
</evidence>
<dbReference type="SMART" id="SM00696">
    <property type="entry name" value="DM9"/>
    <property type="match status" value="2"/>
</dbReference>
<sequence>MYKVACLALALFAVVYALPSTPDTEQVWVAGNLSYAIPSNALVGGYDASGFLTYVGRVKAGNDILPARVIVETGTAYYNTETASGKLLIYDFLVAERNVNYVWVRSYDGFYEKNAVSAGTTVKNERVYFCRARSDGGLFIGTLLLPQKVCIIKHDTLSLRKFDKYEVLVAQPKGNGTVY</sequence>
<dbReference type="PANTHER" id="PTHR31649">
    <property type="entry name" value="AGAP009604-PA"/>
    <property type="match status" value="1"/>
</dbReference>
<gene>
    <name evidence="2" type="primary">Dana\GF25229</name>
    <name evidence="2" type="synonym">dana_GLEANR_9906</name>
    <name evidence="2" type="ORF">GF25229</name>
</gene>
<dbReference type="InterPro" id="IPR006616">
    <property type="entry name" value="DM9_repeat"/>
</dbReference>
<dbReference type="AlphaFoldDB" id="B3M3U5"/>
<accession>B3M3U5</accession>
<dbReference type="KEGG" id="dan:6507854"/>